<dbReference type="AlphaFoldDB" id="A0A2V1D1A5"/>
<keyword evidence="3" id="KW-1185">Reference proteome</keyword>
<gene>
    <name evidence="2" type="ORF">DM02DRAFT_361971</name>
</gene>
<evidence type="ECO:0000313" key="3">
    <source>
        <dbReference type="Proteomes" id="UP000244855"/>
    </source>
</evidence>
<feature type="region of interest" description="Disordered" evidence="1">
    <location>
        <begin position="140"/>
        <end position="161"/>
    </location>
</feature>
<name>A0A2V1D1A5_9PLEO</name>
<reference evidence="2 3" key="1">
    <citation type="journal article" date="2018" name="Sci. Rep.">
        <title>Comparative genomics provides insights into the lifestyle and reveals functional heterogeneity of dark septate endophytic fungi.</title>
        <authorList>
            <person name="Knapp D.G."/>
            <person name="Nemeth J.B."/>
            <person name="Barry K."/>
            <person name="Hainaut M."/>
            <person name="Henrissat B."/>
            <person name="Johnson J."/>
            <person name="Kuo A."/>
            <person name="Lim J.H.P."/>
            <person name="Lipzen A."/>
            <person name="Nolan M."/>
            <person name="Ohm R.A."/>
            <person name="Tamas L."/>
            <person name="Grigoriev I.V."/>
            <person name="Spatafora J.W."/>
            <person name="Nagy L.G."/>
            <person name="Kovacs G.M."/>
        </authorList>
    </citation>
    <scope>NUCLEOTIDE SEQUENCE [LARGE SCALE GENOMIC DNA]</scope>
    <source>
        <strain evidence="2 3">DSE2036</strain>
    </source>
</reference>
<evidence type="ECO:0000313" key="2">
    <source>
        <dbReference type="EMBL" id="PVH91263.1"/>
    </source>
</evidence>
<feature type="compositionally biased region" description="Basic and acidic residues" evidence="1">
    <location>
        <begin position="43"/>
        <end position="57"/>
    </location>
</feature>
<feature type="region of interest" description="Disordered" evidence="1">
    <location>
        <begin position="43"/>
        <end position="86"/>
    </location>
</feature>
<dbReference type="EMBL" id="KZ805909">
    <property type="protein sequence ID" value="PVH91263.1"/>
    <property type="molecule type" value="Genomic_DNA"/>
</dbReference>
<accession>A0A2V1D1A5</accession>
<organism evidence="2 3">
    <name type="scientific">Periconia macrospinosa</name>
    <dbReference type="NCBI Taxonomy" id="97972"/>
    <lineage>
        <taxon>Eukaryota</taxon>
        <taxon>Fungi</taxon>
        <taxon>Dikarya</taxon>
        <taxon>Ascomycota</taxon>
        <taxon>Pezizomycotina</taxon>
        <taxon>Dothideomycetes</taxon>
        <taxon>Pleosporomycetidae</taxon>
        <taxon>Pleosporales</taxon>
        <taxon>Massarineae</taxon>
        <taxon>Periconiaceae</taxon>
        <taxon>Periconia</taxon>
    </lineage>
</organism>
<dbReference type="Proteomes" id="UP000244855">
    <property type="component" value="Unassembled WGS sequence"/>
</dbReference>
<sequence length="201" mass="22570">MFPLRRRPILGAAVVYGASRSAAKHEIAKQAERDMQTEAEIRMAEDRRQREEAERQRQQQAAIDQAVAREREQNERRRREDEERMQQLTVDSAIAKSMQQQLPPMNMHLGMQQPQPPINVNMQPPPQLGQPPMQMDVQRPVSSGGGLQAPPMSLPRSGSPASFHGATEVRYCPSCGTGCKQTDRFCAGCGYKLVHLALHEC</sequence>
<evidence type="ECO:0000256" key="1">
    <source>
        <dbReference type="SAM" id="MobiDB-lite"/>
    </source>
</evidence>
<dbReference type="OrthoDB" id="4161192at2759"/>
<protein>
    <submittedName>
        <fullName evidence="2">Uncharacterized protein</fullName>
    </submittedName>
</protein>
<feature type="compositionally biased region" description="Basic and acidic residues" evidence="1">
    <location>
        <begin position="67"/>
        <end position="85"/>
    </location>
</feature>
<proteinExistence type="predicted"/>